<proteinExistence type="predicted"/>
<keyword evidence="2" id="KW-0238">DNA-binding</keyword>
<feature type="domain" description="HTH crp-type" evidence="5">
    <location>
        <begin position="164"/>
        <end position="238"/>
    </location>
</feature>
<dbReference type="OrthoDB" id="7584044at2"/>
<dbReference type="GO" id="GO:0003677">
    <property type="term" value="F:DNA binding"/>
    <property type="evidence" value="ECO:0007669"/>
    <property type="project" value="UniProtKB-KW"/>
</dbReference>
<keyword evidence="7" id="KW-1185">Reference proteome</keyword>
<dbReference type="Pfam" id="PF13545">
    <property type="entry name" value="HTH_Crp_2"/>
    <property type="match status" value="1"/>
</dbReference>
<dbReference type="PROSITE" id="PS51063">
    <property type="entry name" value="HTH_CRP_2"/>
    <property type="match status" value="1"/>
</dbReference>
<keyword evidence="1" id="KW-0805">Transcription regulation</keyword>
<dbReference type="InterPro" id="IPR014710">
    <property type="entry name" value="RmlC-like_jellyroll"/>
</dbReference>
<evidence type="ECO:0000256" key="1">
    <source>
        <dbReference type="ARBA" id="ARBA00023015"/>
    </source>
</evidence>
<dbReference type="PANTHER" id="PTHR24567:SF75">
    <property type="entry name" value="FUMARATE AND NITRATE REDUCTION REGULATORY PROTEIN"/>
    <property type="match status" value="1"/>
</dbReference>
<dbReference type="InterPro" id="IPR036388">
    <property type="entry name" value="WH-like_DNA-bd_sf"/>
</dbReference>
<dbReference type="Gene3D" id="1.10.10.10">
    <property type="entry name" value="Winged helix-like DNA-binding domain superfamily/Winged helix DNA-binding domain"/>
    <property type="match status" value="1"/>
</dbReference>
<keyword evidence="3" id="KW-0804">Transcription</keyword>
<dbReference type="GO" id="GO:0003700">
    <property type="term" value="F:DNA-binding transcription factor activity"/>
    <property type="evidence" value="ECO:0007669"/>
    <property type="project" value="TreeGrafter"/>
</dbReference>
<dbReference type="GO" id="GO:0005829">
    <property type="term" value="C:cytosol"/>
    <property type="evidence" value="ECO:0007669"/>
    <property type="project" value="TreeGrafter"/>
</dbReference>
<dbReference type="Proteomes" id="UP000294958">
    <property type="component" value="Unassembled WGS sequence"/>
</dbReference>
<dbReference type="RefSeq" id="WP_051520595.1">
    <property type="nucleotide sequence ID" value="NZ_KK073889.1"/>
</dbReference>
<evidence type="ECO:0000259" key="4">
    <source>
        <dbReference type="PROSITE" id="PS50042"/>
    </source>
</evidence>
<dbReference type="InterPro" id="IPR012318">
    <property type="entry name" value="HTH_CRP"/>
</dbReference>
<dbReference type="SUPFAM" id="SSF51206">
    <property type="entry name" value="cAMP-binding domain-like"/>
    <property type="match status" value="1"/>
</dbReference>
<name>A0A4R6YIY5_9HYPH</name>
<evidence type="ECO:0000313" key="6">
    <source>
        <dbReference type="EMBL" id="TDR36733.1"/>
    </source>
</evidence>
<dbReference type="PROSITE" id="PS50042">
    <property type="entry name" value="CNMP_BINDING_3"/>
    <property type="match status" value="1"/>
</dbReference>
<accession>A0A4R6YIY5</accession>
<sequence length="257" mass="28776">MDKKISTAVAENATERRHSCEACPLRPLPVFRAFEPEELEFVSHFKRGELAVDRGATVLVEGNSSPHLYTVLSGWGFRFKLLSDGRRQILNYIMPGDLIGLQGTIMGEMQHSVEALSGLVLCVFERGKLMELYSRHPGLAYDITWLASREERMLDENLLSIGRRSAIERAAYLLAFIHERARASGLAARSRVAIPVTQQHIADTLGLSLVHTNKTLRKLVQRGMIEWRDGGCEVVDLDGLLRLSGWEGLDEGKRPLV</sequence>
<dbReference type="CDD" id="cd00038">
    <property type="entry name" value="CAP_ED"/>
    <property type="match status" value="1"/>
</dbReference>
<reference evidence="6 7" key="1">
    <citation type="submission" date="2019-03" db="EMBL/GenBank/DDBJ databases">
        <title>Genomic Encyclopedia of Type Strains, Phase IV (KMG-IV): sequencing the most valuable type-strain genomes for metagenomic binning, comparative biology and taxonomic classification.</title>
        <authorList>
            <person name="Goeker M."/>
        </authorList>
    </citation>
    <scope>NUCLEOTIDE SEQUENCE [LARGE SCALE GENOMIC DNA]</scope>
    <source>
        <strain evidence="6 7">DSM 11603</strain>
    </source>
</reference>
<dbReference type="PANTHER" id="PTHR24567">
    <property type="entry name" value="CRP FAMILY TRANSCRIPTIONAL REGULATORY PROTEIN"/>
    <property type="match status" value="1"/>
</dbReference>
<feature type="domain" description="Cyclic nucleotide-binding" evidence="4">
    <location>
        <begin position="30"/>
        <end position="100"/>
    </location>
</feature>
<evidence type="ECO:0000256" key="2">
    <source>
        <dbReference type="ARBA" id="ARBA00023125"/>
    </source>
</evidence>
<dbReference type="Gene3D" id="2.60.120.10">
    <property type="entry name" value="Jelly Rolls"/>
    <property type="match status" value="1"/>
</dbReference>
<dbReference type="InterPro" id="IPR036390">
    <property type="entry name" value="WH_DNA-bd_sf"/>
</dbReference>
<dbReference type="SUPFAM" id="SSF46785">
    <property type="entry name" value="Winged helix' DNA-binding domain"/>
    <property type="match status" value="1"/>
</dbReference>
<gene>
    <name evidence="6" type="ORF">DES43_10443</name>
</gene>
<evidence type="ECO:0000313" key="7">
    <source>
        <dbReference type="Proteomes" id="UP000294958"/>
    </source>
</evidence>
<evidence type="ECO:0000256" key="3">
    <source>
        <dbReference type="ARBA" id="ARBA00023163"/>
    </source>
</evidence>
<protein>
    <submittedName>
        <fullName evidence="6">CRP-like cAMP-binding protein</fullName>
    </submittedName>
</protein>
<comment type="caution">
    <text evidence="6">The sequence shown here is derived from an EMBL/GenBank/DDBJ whole genome shotgun (WGS) entry which is preliminary data.</text>
</comment>
<organism evidence="6 7">
    <name type="scientific">Aquamicrobium defluvii</name>
    <dbReference type="NCBI Taxonomy" id="69279"/>
    <lineage>
        <taxon>Bacteria</taxon>
        <taxon>Pseudomonadati</taxon>
        <taxon>Pseudomonadota</taxon>
        <taxon>Alphaproteobacteria</taxon>
        <taxon>Hyphomicrobiales</taxon>
        <taxon>Phyllobacteriaceae</taxon>
        <taxon>Aquamicrobium</taxon>
    </lineage>
</organism>
<dbReference type="SMART" id="SM00419">
    <property type="entry name" value="HTH_CRP"/>
    <property type="match status" value="1"/>
</dbReference>
<dbReference type="EMBL" id="SNZF01000004">
    <property type="protein sequence ID" value="TDR36733.1"/>
    <property type="molecule type" value="Genomic_DNA"/>
</dbReference>
<evidence type="ECO:0000259" key="5">
    <source>
        <dbReference type="PROSITE" id="PS51063"/>
    </source>
</evidence>
<dbReference type="InterPro" id="IPR000595">
    <property type="entry name" value="cNMP-bd_dom"/>
</dbReference>
<dbReference type="AlphaFoldDB" id="A0A4R6YIY5"/>
<dbReference type="InterPro" id="IPR018490">
    <property type="entry name" value="cNMP-bd_dom_sf"/>
</dbReference>
<dbReference type="InterPro" id="IPR050397">
    <property type="entry name" value="Env_Response_Regulators"/>
</dbReference>
<dbReference type="Pfam" id="PF00027">
    <property type="entry name" value="cNMP_binding"/>
    <property type="match status" value="1"/>
</dbReference>